<evidence type="ECO:0000313" key="9">
    <source>
        <dbReference type="EMBL" id="MFO7194072.1"/>
    </source>
</evidence>
<organism evidence="10">
    <name type="scientific">Thermocrispum agreste</name>
    <dbReference type="NCBI Taxonomy" id="37925"/>
    <lineage>
        <taxon>Bacteria</taxon>
        <taxon>Bacillati</taxon>
        <taxon>Actinomycetota</taxon>
        <taxon>Actinomycetes</taxon>
        <taxon>Pseudonocardiales</taxon>
        <taxon>Pseudonocardiaceae</taxon>
        <taxon>Thermocrispum</taxon>
    </lineage>
</organism>
<comment type="subcellular location">
    <subcellularLocation>
        <location evidence="1">Membrane</location>
        <topology evidence="1">Multi-pass membrane protein</topology>
    </subcellularLocation>
</comment>
<evidence type="ECO:0000313" key="11">
    <source>
        <dbReference type="Proteomes" id="UP000249324"/>
    </source>
</evidence>
<dbReference type="EMBL" id="QGUI02000340">
    <property type="protein sequence ID" value="MFO7194072.1"/>
    <property type="molecule type" value="Genomic_DNA"/>
</dbReference>
<evidence type="ECO:0000259" key="8">
    <source>
        <dbReference type="Pfam" id="PF02397"/>
    </source>
</evidence>
<reference evidence="10" key="1">
    <citation type="submission" date="2018-05" db="EMBL/GenBank/DDBJ databases">
        <authorList>
            <person name="Lanie J.A."/>
            <person name="Ng W.-L."/>
            <person name="Kazmierczak K.M."/>
            <person name="Andrzejewski T.M."/>
            <person name="Davidsen T.M."/>
            <person name="Wayne K.J."/>
            <person name="Tettelin H."/>
            <person name="Glass J.I."/>
            <person name="Rusch D."/>
            <person name="Podicherti R."/>
            <person name="Tsui H.-C.T."/>
            <person name="Winkler M.E."/>
        </authorList>
    </citation>
    <scope>NUCLEOTIDE SEQUENCE</scope>
    <source>
        <strain evidence="10">ZC4RG45</strain>
    </source>
</reference>
<dbReference type="InterPro" id="IPR003362">
    <property type="entry name" value="Bact_transf"/>
</dbReference>
<evidence type="ECO:0000256" key="4">
    <source>
        <dbReference type="ARBA" id="ARBA00022692"/>
    </source>
</evidence>
<feature type="transmembrane region" description="Helical" evidence="7">
    <location>
        <begin position="125"/>
        <end position="145"/>
    </location>
</feature>
<comment type="caution">
    <text evidence="10">The sequence shown here is derived from an EMBL/GenBank/DDBJ whole genome shotgun (WGS) entry which is preliminary data.</text>
</comment>
<dbReference type="Gene3D" id="3.40.50.720">
    <property type="entry name" value="NAD(P)-binding Rossmann-like Domain"/>
    <property type="match status" value="1"/>
</dbReference>
<name>A0A2W4L6H5_9PSEU</name>
<keyword evidence="6 7" id="KW-0472">Membrane</keyword>
<keyword evidence="5 7" id="KW-1133">Transmembrane helix</keyword>
<feature type="domain" description="Bacterial sugar transferase" evidence="8">
    <location>
        <begin position="119"/>
        <end position="304"/>
    </location>
</feature>
<dbReference type="EMBL" id="QGUI01000682">
    <property type="protein sequence ID" value="PZM92833.1"/>
    <property type="molecule type" value="Genomic_DNA"/>
</dbReference>
<reference evidence="9 11" key="3">
    <citation type="journal article" date="2021" name="BMC Genomics">
        <title>Genome-resolved metagenome and metatranscriptome analyses of thermophilic composting reveal key bacterial players and their metabolic interactions.</title>
        <authorList>
            <person name="Braga L.P.P."/>
            <person name="Pereira R.V."/>
            <person name="Martins L.F."/>
            <person name="Moura L.M.S."/>
            <person name="Sanchez F.B."/>
            <person name="Patane J.S.L."/>
            <person name="da Silva A.M."/>
            <person name="Setubal J.C."/>
        </authorList>
    </citation>
    <scope>NUCLEOTIDE SEQUENCE [LARGE SCALE GENOMIC DNA]</scope>
    <source>
        <strain evidence="9">ZC4RG45</strain>
    </source>
</reference>
<evidence type="ECO:0000256" key="1">
    <source>
        <dbReference type="ARBA" id="ARBA00004141"/>
    </source>
</evidence>
<reference evidence="9" key="2">
    <citation type="submission" date="2018-05" db="EMBL/GenBank/DDBJ databases">
        <authorList>
            <person name="Moura L."/>
            <person name="Setubal J.C."/>
        </authorList>
    </citation>
    <scope>NUCLEOTIDE SEQUENCE</scope>
    <source>
        <strain evidence="9">ZC4RG45</strain>
    </source>
</reference>
<accession>A0A2W4L6H5</accession>
<protein>
    <submittedName>
        <fullName evidence="10">Exopolysaccharide biosynthesis polyprenyl glycosylphosphotransferase</fullName>
    </submittedName>
    <submittedName>
        <fullName evidence="9">Sugar transferase</fullName>
        <ecNumber evidence="9">2.7.8.-</ecNumber>
    </submittedName>
</protein>
<comment type="similarity">
    <text evidence="2">Belongs to the bacterial sugar transferase family.</text>
</comment>
<evidence type="ECO:0000256" key="2">
    <source>
        <dbReference type="ARBA" id="ARBA00006464"/>
    </source>
</evidence>
<evidence type="ECO:0000256" key="6">
    <source>
        <dbReference type="ARBA" id="ARBA00023136"/>
    </source>
</evidence>
<gene>
    <name evidence="9" type="ORF">DIU77_017660</name>
    <name evidence="10" type="ORF">DIU77_15660</name>
</gene>
<dbReference type="Pfam" id="PF02397">
    <property type="entry name" value="Bac_transf"/>
    <property type="match status" value="1"/>
</dbReference>
<evidence type="ECO:0000256" key="7">
    <source>
        <dbReference type="SAM" id="Phobius"/>
    </source>
</evidence>
<evidence type="ECO:0000256" key="3">
    <source>
        <dbReference type="ARBA" id="ARBA00022679"/>
    </source>
</evidence>
<dbReference type="NCBIfam" id="TIGR03025">
    <property type="entry name" value="EPS_sugtrans"/>
    <property type="match status" value="1"/>
</dbReference>
<reference evidence="9" key="4">
    <citation type="submission" date="2023-08" db="EMBL/GenBank/DDBJ databases">
        <authorList>
            <person name="Guima S.E.S."/>
            <person name="Martins L.F."/>
            <person name="Silva A.M."/>
            <person name="Setubal J.C."/>
        </authorList>
    </citation>
    <scope>NUCLEOTIDE SEQUENCE</scope>
    <source>
        <strain evidence="9">ZC4RG45</strain>
    </source>
</reference>
<dbReference type="PANTHER" id="PTHR30576">
    <property type="entry name" value="COLANIC BIOSYNTHESIS UDP-GLUCOSE LIPID CARRIER TRANSFERASE"/>
    <property type="match status" value="1"/>
</dbReference>
<proteinExistence type="inferred from homology"/>
<evidence type="ECO:0000313" key="10">
    <source>
        <dbReference type="EMBL" id="PZM92833.1"/>
    </source>
</evidence>
<dbReference type="GO" id="GO:0016020">
    <property type="term" value="C:membrane"/>
    <property type="evidence" value="ECO:0007669"/>
    <property type="project" value="UniProtKB-SubCell"/>
</dbReference>
<dbReference type="EC" id="2.7.8.-" evidence="9"/>
<dbReference type="Proteomes" id="UP000249324">
    <property type="component" value="Unassembled WGS sequence"/>
</dbReference>
<sequence length="310" mass="34120">REHSHVGWRVEAACLVDSDPEAQRDGEIAGVPVIGSLDELADHVRRGGYRVVAVTPHPHWTPQVLRQLAWDLEGTSAELAVAPVLMEVAGPRVKVSGVLGMPMLRVSQPAFTGGGRVIKEIVDRVGALIGLVLAAPVILAAAIAIKLDDGGPVFYRQLRVKRDGEVFTMWKLRTMHVGADRMRSQLQNEADGPLFKIRSDPRVTRVGAVLRRFSIDELPQLFNVLGGSMSLVGPRPPLLEETLSYDPAVRRRLLVKPGLTGLWQVSGRSDLSWEDSVRLDLRYVEDWSLTLDAVILWKTVRAVLTGRGAY</sequence>
<feature type="non-terminal residue" evidence="10">
    <location>
        <position position="1"/>
    </location>
</feature>
<dbReference type="STRING" id="1111738.GCA_000427905_02233"/>
<evidence type="ECO:0000256" key="5">
    <source>
        <dbReference type="ARBA" id="ARBA00022989"/>
    </source>
</evidence>
<dbReference type="InterPro" id="IPR017475">
    <property type="entry name" value="EPS_sugar_tfrase"/>
</dbReference>
<dbReference type="GO" id="GO:0016780">
    <property type="term" value="F:phosphotransferase activity, for other substituted phosphate groups"/>
    <property type="evidence" value="ECO:0007669"/>
    <property type="project" value="TreeGrafter"/>
</dbReference>
<keyword evidence="4 7" id="KW-0812">Transmembrane</keyword>
<dbReference type="PANTHER" id="PTHR30576:SF10">
    <property type="entry name" value="SLL5057 PROTEIN"/>
    <property type="match status" value="1"/>
</dbReference>
<keyword evidence="3 10" id="KW-0808">Transferase</keyword>
<dbReference type="AlphaFoldDB" id="A0A2W4L6H5"/>